<sequence length="380" mass="43011">MSPRSRLAHNKPSPTPKSKPHPVTSPVPNPSVSKTRLRVRQTQSQTQIQTPQSSTSPHPEQKSHPYLWWSFPSRDVLPSPSRVLLVVLAVVLVVNAVLFPLYCTRCLRETWEREVEEAGVGPNLLHQIETAAHKWELCTRQNILPRSEKQLWSETEGSVEWFCDRMVERLRDCITKTTLPLTLSLTPIPTTPQNTNTHNPLCHPSTLPLHLQLSSHLLYLSHLIHKTWTTWTNPCSIRLGNLTGYDPLYHPILHRVSDLELLVRKAAAYDCPSASTQWSVLSILLSPVRLFGSIAARTAATAFCTTKEVAGFWARLLPVLSEWAGVEFRYYVLGRARPVAARTWAEEAKKASEREMRGVFANSEVRGEWIRGQMFEGGEE</sequence>
<feature type="transmembrane region" description="Helical" evidence="2">
    <location>
        <begin position="83"/>
        <end position="102"/>
    </location>
</feature>
<keyword evidence="2" id="KW-0472">Membrane</keyword>
<name>A0A6G1H410_9PEZI</name>
<evidence type="ECO:0000256" key="1">
    <source>
        <dbReference type="SAM" id="MobiDB-lite"/>
    </source>
</evidence>
<feature type="compositionally biased region" description="Low complexity" evidence="1">
    <location>
        <begin position="41"/>
        <end position="57"/>
    </location>
</feature>
<reference evidence="3" key="1">
    <citation type="journal article" date="2020" name="Stud. Mycol.">
        <title>101 Dothideomycetes genomes: a test case for predicting lifestyles and emergence of pathogens.</title>
        <authorList>
            <person name="Haridas S."/>
            <person name="Albert R."/>
            <person name="Binder M."/>
            <person name="Bloem J."/>
            <person name="Labutti K."/>
            <person name="Salamov A."/>
            <person name="Andreopoulos B."/>
            <person name="Baker S."/>
            <person name="Barry K."/>
            <person name="Bills G."/>
            <person name="Bluhm B."/>
            <person name="Cannon C."/>
            <person name="Castanera R."/>
            <person name="Culley D."/>
            <person name="Daum C."/>
            <person name="Ezra D."/>
            <person name="Gonzalez J."/>
            <person name="Henrissat B."/>
            <person name="Kuo A."/>
            <person name="Liang C."/>
            <person name="Lipzen A."/>
            <person name="Lutzoni F."/>
            <person name="Magnuson J."/>
            <person name="Mondo S."/>
            <person name="Nolan M."/>
            <person name="Ohm R."/>
            <person name="Pangilinan J."/>
            <person name="Park H.-J."/>
            <person name="Ramirez L."/>
            <person name="Alfaro M."/>
            <person name="Sun H."/>
            <person name="Tritt A."/>
            <person name="Yoshinaga Y."/>
            <person name="Zwiers L.-H."/>
            <person name="Turgeon B."/>
            <person name="Goodwin S."/>
            <person name="Spatafora J."/>
            <person name="Crous P."/>
            <person name="Grigoriev I."/>
        </authorList>
    </citation>
    <scope>NUCLEOTIDE SEQUENCE</scope>
    <source>
        <strain evidence="3">CBS 113979</strain>
    </source>
</reference>
<dbReference type="EMBL" id="ML977151">
    <property type="protein sequence ID" value="KAF1987804.1"/>
    <property type="molecule type" value="Genomic_DNA"/>
</dbReference>
<dbReference type="AlphaFoldDB" id="A0A6G1H410"/>
<gene>
    <name evidence="3" type="ORF">K402DRAFT_420149</name>
</gene>
<proteinExistence type="predicted"/>
<protein>
    <submittedName>
        <fullName evidence="3">Uncharacterized protein</fullName>
    </submittedName>
</protein>
<keyword evidence="2" id="KW-1133">Transmembrane helix</keyword>
<organism evidence="3 4">
    <name type="scientific">Aulographum hederae CBS 113979</name>
    <dbReference type="NCBI Taxonomy" id="1176131"/>
    <lineage>
        <taxon>Eukaryota</taxon>
        <taxon>Fungi</taxon>
        <taxon>Dikarya</taxon>
        <taxon>Ascomycota</taxon>
        <taxon>Pezizomycotina</taxon>
        <taxon>Dothideomycetes</taxon>
        <taxon>Pleosporomycetidae</taxon>
        <taxon>Aulographales</taxon>
        <taxon>Aulographaceae</taxon>
    </lineage>
</organism>
<feature type="compositionally biased region" description="Pro residues" evidence="1">
    <location>
        <begin position="13"/>
        <end position="29"/>
    </location>
</feature>
<evidence type="ECO:0000313" key="3">
    <source>
        <dbReference type="EMBL" id="KAF1987804.1"/>
    </source>
</evidence>
<evidence type="ECO:0000313" key="4">
    <source>
        <dbReference type="Proteomes" id="UP000800041"/>
    </source>
</evidence>
<evidence type="ECO:0000256" key="2">
    <source>
        <dbReference type="SAM" id="Phobius"/>
    </source>
</evidence>
<keyword evidence="4" id="KW-1185">Reference proteome</keyword>
<feature type="region of interest" description="Disordered" evidence="1">
    <location>
        <begin position="1"/>
        <end position="61"/>
    </location>
</feature>
<dbReference type="Proteomes" id="UP000800041">
    <property type="component" value="Unassembled WGS sequence"/>
</dbReference>
<accession>A0A6G1H410</accession>
<keyword evidence="2" id="KW-0812">Transmembrane</keyword>